<feature type="domain" description="Tf2-1-like SH3-like" evidence="1">
    <location>
        <begin position="2"/>
        <end position="45"/>
    </location>
</feature>
<dbReference type="PANTHER" id="PTHR46148">
    <property type="entry name" value="CHROMO DOMAIN-CONTAINING PROTEIN"/>
    <property type="match status" value="1"/>
</dbReference>
<sequence>MFKHKGKLSLRFIGHYEVVERISPLPHELDRIHDVFHVSMLRKYRTDLSHVVPVDDIEEEKPMKIMAREVKVLRNKIIPLVKVWWQNHKTSEAT</sequence>
<accession>A0A5B6V9P8</accession>
<dbReference type="AlphaFoldDB" id="A0A5B6V9P8"/>
<evidence type="ECO:0000313" key="2">
    <source>
        <dbReference type="EMBL" id="KAA3465875.1"/>
    </source>
</evidence>
<dbReference type="InterPro" id="IPR056924">
    <property type="entry name" value="SH3_Tf2-1"/>
</dbReference>
<keyword evidence="2" id="KW-0418">Kinase</keyword>
<dbReference type="OrthoDB" id="996895at2759"/>
<evidence type="ECO:0000313" key="3">
    <source>
        <dbReference type="Proteomes" id="UP000325315"/>
    </source>
</evidence>
<evidence type="ECO:0000259" key="1">
    <source>
        <dbReference type="Pfam" id="PF24626"/>
    </source>
</evidence>
<dbReference type="Pfam" id="PF24626">
    <property type="entry name" value="SH3_Tf2-1"/>
    <property type="match status" value="1"/>
</dbReference>
<dbReference type="PANTHER" id="PTHR46148:SF44">
    <property type="entry name" value="GAG-POL POLYPROTEIN"/>
    <property type="match status" value="1"/>
</dbReference>
<reference evidence="2" key="1">
    <citation type="submission" date="2019-08" db="EMBL/GenBank/DDBJ databases">
        <authorList>
            <person name="Liu F."/>
        </authorList>
    </citation>
    <scope>NUCLEOTIDE SEQUENCE [LARGE SCALE GENOMIC DNA]</scope>
    <source>
        <strain evidence="2">PA1801</strain>
        <tissue evidence="2">Leaf</tissue>
    </source>
</reference>
<keyword evidence="3" id="KW-1185">Reference proteome</keyword>
<keyword evidence="2" id="KW-0808">Transferase</keyword>
<proteinExistence type="predicted"/>
<dbReference type="GO" id="GO:0016301">
    <property type="term" value="F:kinase activity"/>
    <property type="evidence" value="ECO:0007669"/>
    <property type="project" value="UniProtKB-KW"/>
</dbReference>
<organism evidence="2 3">
    <name type="scientific">Gossypium australe</name>
    <dbReference type="NCBI Taxonomy" id="47621"/>
    <lineage>
        <taxon>Eukaryota</taxon>
        <taxon>Viridiplantae</taxon>
        <taxon>Streptophyta</taxon>
        <taxon>Embryophyta</taxon>
        <taxon>Tracheophyta</taxon>
        <taxon>Spermatophyta</taxon>
        <taxon>Magnoliopsida</taxon>
        <taxon>eudicotyledons</taxon>
        <taxon>Gunneridae</taxon>
        <taxon>Pentapetalae</taxon>
        <taxon>rosids</taxon>
        <taxon>malvids</taxon>
        <taxon>Malvales</taxon>
        <taxon>Malvaceae</taxon>
        <taxon>Malvoideae</taxon>
        <taxon>Gossypium</taxon>
    </lineage>
</organism>
<dbReference type="Proteomes" id="UP000325315">
    <property type="component" value="Unassembled WGS sequence"/>
</dbReference>
<comment type="caution">
    <text evidence="2">The sequence shown here is derived from an EMBL/GenBank/DDBJ whole genome shotgun (WGS) entry which is preliminary data.</text>
</comment>
<protein>
    <submittedName>
        <fullName evidence="2">Receptor-like protein kinase</fullName>
    </submittedName>
</protein>
<keyword evidence="2" id="KW-0675">Receptor</keyword>
<name>A0A5B6V9P8_9ROSI</name>
<dbReference type="EMBL" id="SMMG02000007">
    <property type="protein sequence ID" value="KAA3465875.1"/>
    <property type="molecule type" value="Genomic_DNA"/>
</dbReference>
<gene>
    <name evidence="2" type="ORF">EPI10_001011</name>
</gene>